<organism evidence="1">
    <name type="scientific">hydrocarbon metagenome</name>
    <dbReference type="NCBI Taxonomy" id="938273"/>
    <lineage>
        <taxon>unclassified sequences</taxon>
        <taxon>metagenomes</taxon>
        <taxon>ecological metagenomes</taxon>
    </lineage>
</organism>
<accession>A0A0W8F0Y7</accession>
<gene>
    <name evidence="1" type="ORF">ASZ90_015809</name>
</gene>
<name>A0A0W8F0Y7_9ZZZZ</name>
<sequence length="41" mass="4728">MYLACSARIAGSAYIRRVHRKNYVSPWHASDGTLKYPFDLL</sequence>
<dbReference type="AlphaFoldDB" id="A0A0W8F0Y7"/>
<comment type="caution">
    <text evidence="1">The sequence shown here is derived from an EMBL/GenBank/DDBJ whole genome shotgun (WGS) entry which is preliminary data.</text>
</comment>
<proteinExistence type="predicted"/>
<evidence type="ECO:0000313" key="1">
    <source>
        <dbReference type="EMBL" id="KUG14552.1"/>
    </source>
</evidence>
<reference evidence="1" key="1">
    <citation type="journal article" date="2015" name="Proc. Natl. Acad. Sci. U.S.A.">
        <title>Networks of energetic and metabolic interactions define dynamics in microbial communities.</title>
        <authorList>
            <person name="Embree M."/>
            <person name="Liu J.K."/>
            <person name="Al-Bassam M.M."/>
            <person name="Zengler K."/>
        </authorList>
    </citation>
    <scope>NUCLEOTIDE SEQUENCE</scope>
</reference>
<dbReference type="EMBL" id="LNQE01001644">
    <property type="protein sequence ID" value="KUG14552.1"/>
    <property type="molecule type" value="Genomic_DNA"/>
</dbReference>
<protein>
    <submittedName>
        <fullName evidence="1">Uncharacterized protein</fullName>
    </submittedName>
</protein>